<comment type="caution">
    <text evidence="1">The sequence shown here is derived from an EMBL/GenBank/DDBJ whole genome shotgun (WGS) entry which is preliminary data.</text>
</comment>
<sequence>MHIVKALPYLAMRTGHPTPEEDAVQRQRMPTSKATLCRQLQDSHYPREFGDNQCGFSDQCVVTPVGPVSPVLSSLFPVLLLNTFNELSPRPRPDHPVNLSFNHAL</sequence>
<organism evidence="1 2">
    <name type="scientific">Paraburkholderia eburnea</name>
    <dbReference type="NCBI Taxonomy" id="1189126"/>
    <lineage>
        <taxon>Bacteria</taxon>
        <taxon>Pseudomonadati</taxon>
        <taxon>Pseudomonadota</taxon>
        <taxon>Betaproteobacteria</taxon>
        <taxon>Burkholderiales</taxon>
        <taxon>Burkholderiaceae</taxon>
        <taxon>Paraburkholderia</taxon>
    </lineage>
</organism>
<reference evidence="1 2" key="1">
    <citation type="submission" date="2018-01" db="EMBL/GenBank/DDBJ databases">
        <title>Genomic Encyclopedia of Type Strains, Phase III (KMG-III): the genomes of soil and plant-associated and newly described type strains.</title>
        <authorList>
            <person name="Whitman W."/>
        </authorList>
    </citation>
    <scope>NUCLEOTIDE SEQUENCE [LARGE SCALE GENOMIC DNA]</scope>
    <source>
        <strain evidence="1 2">JCM 18070</strain>
    </source>
</reference>
<evidence type="ECO:0000313" key="1">
    <source>
        <dbReference type="EMBL" id="POR53592.1"/>
    </source>
</evidence>
<keyword evidence="2" id="KW-1185">Reference proteome</keyword>
<accession>A0A2S4MFT4</accession>
<dbReference type="AlphaFoldDB" id="A0A2S4MFT4"/>
<dbReference type="Proteomes" id="UP000237381">
    <property type="component" value="Unassembled WGS sequence"/>
</dbReference>
<dbReference type="EMBL" id="PQGA01000003">
    <property type="protein sequence ID" value="POR53592.1"/>
    <property type="molecule type" value="Genomic_DNA"/>
</dbReference>
<protein>
    <submittedName>
        <fullName evidence="1">Uncharacterized protein</fullName>
    </submittedName>
</protein>
<proteinExistence type="predicted"/>
<dbReference type="RefSeq" id="WP_103703821.1">
    <property type="nucleotide sequence ID" value="NZ_PQGA01000003.1"/>
</dbReference>
<evidence type="ECO:0000313" key="2">
    <source>
        <dbReference type="Proteomes" id="UP000237381"/>
    </source>
</evidence>
<name>A0A2S4MFT4_9BURK</name>
<gene>
    <name evidence="1" type="ORF">B0G62_103164</name>
</gene>